<dbReference type="Pfam" id="PF22041">
    <property type="entry name" value="GST_C_7"/>
    <property type="match status" value="1"/>
</dbReference>
<dbReference type="CDD" id="cd03038">
    <property type="entry name" value="GST_N_etherase_LigE"/>
    <property type="match status" value="1"/>
</dbReference>
<dbReference type="CDD" id="cd03202">
    <property type="entry name" value="GST_C_etherase_LigE"/>
    <property type="match status" value="1"/>
</dbReference>
<dbReference type="PANTHER" id="PTHR42673">
    <property type="entry name" value="MALEYLACETOACETATE ISOMERASE"/>
    <property type="match status" value="1"/>
</dbReference>
<reference evidence="2" key="1">
    <citation type="journal article" date="2015" name="Proc. Natl. Acad. Sci. U.S.A.">
        <title>Bacterial clade with the ribosomal RNA operon on a small plasmid rather than the chromosome.</title>
        <authorList>
            <person name="Anda M."/>
            <person name="Ohtsubo Y."/>
            <person name="Okubo T."/>
            <person name="Sugawara M."/>
            <person name="Nagata Y."/>
            <person name="Tsuda M."/>
            <person name="Minamisawa K."/>
            <person name="Mitsui H."/>
        </authorList>
    </citation>
    <scope>NUCLEOTIDE SEQUENCE</scope>
    <source>
        <strain evidence="2">JCM 14755</strain>
    </source>
</reference>
<dbReference type="GO" id="GO:0006749">
    <property type="term" value="P:glutathione metabolic process"/>
    <property type="evidence" value="ECO:0007669"/>
    <property type="project" value="TreeGrafter"/>
</dbReference>
<dbReference type="SUPFAM" id="SSF47616">
    <property type="entry name" value="GST C-terminal domain-like"/>
    <property type="match status" value="1"/>
</dbReference>
<keyword evidence="2" id="KW-0808">Transferase</keyword>
<sequence>MAMGNGHRSNGRQMDIILYELVGHDTTRPFSPHCWKIRMALRHKGLAFRTEAVPFTKVRHVEGGFDRTVPVLRDGPNVVQDSFAIAEYLEATYPDGKPLFGSEAGRGAARFVESWSQRTIHPFVTSVALMDIYTLLDEADREHFRKTREAFFGMPLEEIVHRDPEHVEAFSRALQPLRATLKAQPWISGAEPGFADYIVFGAFQWLRVVSTFQPLAQDDAIMGWFGRCLDLHDGEGRNVPAA</sequence>
<dbReference type="GO" id="GO:0006559">
    <property type="term" value="P:L-phenylalanine catabolic process"/>
    <property type="evidence" value="ECO:0007669"/>
    <property type="project" value="TreeGrafter"/>
</dbReference>
<dbReference type="InterPro" id="IPR036249">
    <property type="entry name" value="Thioredoxin-like_sf"/>
</dbReference>
<organism evidence="2">
    <name type="scientific">Aureimonas frigidaquae</name>
    <dbReference type="NCBI Taxonomy" id="424757"/>
    <lineage>
        <taxon>Bacteria</taxon>
        <taxon>Pseudomonadati</taxon>
        <taxon>Pseudomonadota</taxon>
        <taxon>Alphaproteobacteria</taxon>
        <taxon>Hyphomicrobiales</taxon>
        <taxon>Aurantimonadaceae</taxon>
        <taxon>Aureimonas</taxon>
    </lineage>
</organism>
<dbReference type="Pfam" id="PF13409">
    <property type="entry name" value="GST_N_2"/>
    <property type="match status" value="1"/>
</dbReference>
<dbReference type="Gene3D" id="3.40.30.10">
    <property type="entry name" value="Glutaredoxin"/>
    <property type="match status" value="1"/>
</dbReference>
<evidence type="ECO:0000259" key="1">
    <source>
        <dbReference type="PROSITE" id="PS50404"/>
    </source>
</evidence>
<proteinExistence type="predicted"/>
<evidence type="ECO:0000313" key="2">
    <source>
        <dbReference type="EMBL" id="BAT28324.1"/>
    </source>
</evidence>
<dbReference type="SUPFAM" id="SSF52833">
    <property type="entry name" value="Thioredoxin-like"/>
    <property type="match status" value="1"/>
</dbReference>
<name>A0A0P0Z2L6_9HYPH</name>
<dbReference type="Gene3D" id="1.20.1050.10">
    <property type="match status" value="1"/>
</dbReference>
<dbReference type="InterPro" id="IPR054416">
    <property type="entry name" value="GST_UstS-like_C"/>
</dbReference>
<protein>
    <submittedName>
        <fullName evidence="2">Glutathione S-transferase domain-containing protein</fullName>
    </submittedName>
</protein>
<dbReference type="InterPro" id="IPR036282">
    <property type="entry name" value="Glutathione-S-Trfase_C_sf"/>
</dbReference>
<feature type="domain" description="GST N-terminal" evidence="1">
    <location>
        <begin position="21"/>
        <end position="97"/>
    </location>
</feature>
<dbReference type="EMBL" id="LC066377">
    <property type="protein sequence ID" value="BAT28324.1"/>
    <property type="molecule type" value="Genomic_DNA"/>
</dbReference>
<accession>A0A0P0Z2L6</accession>
<dbReference type="GO" id="GO:0016034">
    <property type="term" value="F:maleylacetoacetate isomerase activity"/>
    <property type="evidence" value="ECO:0007669"/>
    <property type="project" value="TreeGrafter"/>
</dbReference>
<dbReference type="PANTHER" id="PTHR42673:SF4">
    <property type="entry name" value="MALEYLACETOACETATE ISOMERASE"/>
    <property type="match status" value="1"/>
</dbReference>
<dbReference type="InterPro" id="IPR004045">
    <property type="entry name" value="Glutathione_S-Trfase_N"/>
</dbReference>
<dbReference type="PROSITE" id="PS50404">
    <property type="entry name" value="GST_NTER"/>
    <property type="match status" value="1"/>
</dbReference>
<dbReference type="GO" id="GO:0004364">
    <property type="term" value="F:glutathione transferase activity"/>
    <property type="evidence" value="ECO:0007669"/>
    <property type="project" value="TreeGrafter"/>
</dbReference>
<dbReference type="AlphaFoldDB" id="A0A0P0Z2L6"/>